<protein>
    <submittedName>
        <fullName evidence="2">Uncharacterized protein</fullName>
    </submittedName>
</protein>
<evidence type="ECO:0000313" key="3">
    <source>
        <dbReference type="Proteomes" id="UP000183376"/>
    </source>
</evidence>
<feature type="region of interest" description="Disordered" evidence="1">
    <location>
        <begin position="1"/>
        <end position="38"/>
    </location>
</feature>
<organism evidence="2 3">
    <name type="scientific">Allokutzneria albata</name>
    <name type="common">Kibdelosporangium albatum</name>
    <dbReference type="NCBI Taxonomy" id="211114"/>
    <lineage>
        <taxon>Bacteria</taxon>
        <taxon>Bacillati</taxon>
        <taxon>Actinomycetota</taxon>
        <taxon>Actinomycetes</taxon>
        <taxon>Pseudonocardiales</taxon>
        <taxon>Pseudonocardiaceae</taxon>
        <taxon>Allokutzneria</taxon>
    </lineage>
</organism>
<dbReference type="STRING" id="211114.SAMN04489726_6005"/>
<gene>
    <name evidence="2" type="ORF">SAMN04489726_6005</name>
</gene>
<dbReference type="EMBL" id="LT629701">
    <property type="protein sequence ID" value="SDN31393.1"/>
    <property type="molecule type" value="Genomic_DNA"/>
</dbReference>
<sequence>MALDEQDHCGHTPDPDGYGEIGRPGSGFGTVDSDREET</sequence>
<feature type="compositionally biased region" description="Gly residues" evidence="1">
    <location>
        <begin position="19"/>
        <end position="28"/>
    </location>
</feature>
<proteinExistence type="predicted"/>
<dbReference type="AlphaFoldDB" id="A0A1H0AEF6"/>
<feature type="compositionally biased region" description="Basic and acidic residues" evidence="1">
    <location>
        <begin position="1"/>
        <end position="14"/>
    </location>
</feature>
<dbReference type="Proteomes" id="UP000183376">
    <property type="component" value="Chromosome I"/>
</dbReference>
<evidence type="ECO:0000256" key="1">
    <source>
        <dbReference type="SAM" id="MobiDB-lite"/>
    </source>
</evidence>
<name>A0A1H0AEF6_ALLAB</name>
<keyword evidence="3" id="KW-1185">Reference proteome</keyword>
<reference evidence="2 3" key="1">
    <citation type="submission" date="2016-10" db="EMBL/GenBank/DDBJ databases">
        <authorList>
            <person name="de Groot N.N."/>
        </authorList>
    </citation>
    <scope>NUCLEOTIDE SEQUENCE [LARGE SCALE GENOMIC DNA]</scope>
    <source>
        <strain evidence="2 3">DSM 44149</strain>
    </source>
</reference>
<accession>A0A1H0AEF6</accession>
<evidence type="ECO:0000313" key="2">
    <source>
        <dbReference type="EMBL" id="SDN31393.1"/>
    </source>
</evidence>